<dbReference type="GO" id="GO:0032367">
    <property type="term" value="P:intracellular cholesterol transport"/>
    <property type="evidence" value="ECO:0007669"/>
    <property type="project" value="InterPro"/>
</dbReference>
<protein>
    <recommendedName>
        <fullName evidence="5">LisH domain-containing protein</fullName>
    </recommendedName>
</protein>
<feature type="region of interest" description="Disordered" evidence="2">
    <location>
        <begin position="1355"/>
        <end position="1392"/>
    </location>
</feature>
<evidence type="ECO:0000256" key="2">
    <source>
        <dbReference type="SAM" id="MobiDB-lite"/>
    </source>
</evidence>
<feature type="compositionally biased region" description="Polar residues" evidence="2">
    <location>
        <begin position="1360"/>
        <end position="1371"/>
    </location>
</feature>
<organism evidence="3 4">
    <name type="scientific">Fasciola gigantica</name>
    <name type="common">Giant liver fluke</name>
    <dbReference type="NCBI Taxonomy" id="46835"/>
    <lineage>
        <taxon>Eukaryota</taxon>
        <taxon>Metazoa</taxon>
        <taxon>Spiralia</taxon>
        <taxon>Lophotrochozoa</taxon>
        <taxon>Platyhelminthes</taxon>
        <taxon>Trematoda</taxon>
        <taxon>Digenea</taxon>
        <taxon>Plagiorchiida</taxon>
        <taxon>Echinostomata</taxon>
        <taxon>Echinostomatoidea</taxon>
        <taxon>Fasciolidae</taxon>
        <taxon>Fasciola</taxon>
    </lineage>
</organism>
<evidence type="ECO:0000313" key="4">
    <source>
        <dbReference type="Proteomes" id="UP000316759"/>
    </source>
</evidence>
<dbReference type="InterPro" id="IPR016024">
    <property type="entry name" value="ARM-type_fold"/>
</dbReference>
<dbReference type="PANTHER" id="PTHR32059:SF0">
    <property type="entry name" value="RAB11-BINDING PROTEIN RELCH"/>
    <property type="match status" value="1"/>
</dbReference>
<sequence>MSGSDCSPLTSHRFHSVRDCPEPVSHKDIEVAEYLMDRKLHLSALEYYFEQLERGKRINLLQNFFTDLSLLDMSVPLLGEETQCAVAHYQSVSTLDSVDIGRTSDDGNGLEDKLKVLEYELRKKNEEIQSLRNELTTITMGRPIEEVCHISKPDEDSELPKCALADEDGCIRPYELRAMSVLIHEQLLELGYRMTAVQFAEESESNGILDVDSWGHVGINLPKPPKLLRLLRSYWSGNEYLDGFYDHFRLREVGIQTDPWSGESDLLGPYSFSGVDLELRGLQSKVAALELENSQLQAQSQHWRNQFICLEREHAELSFHLRSSSPDSNRLIELGQIEATLSAPPSDSQCTDSVAVLPLQDFDEVTGNNCDKRTTAYQMIRRPLSQSLHSRSPSDDFRNYMINMLPKHENFSGCECDVFSLAASLDELVIFVTNRLEMVLTHLSNEGKVLVLPLLTQLICLHSMSPVRDRLLRVLFNLFGPQFNRVGSRTSMSSPTYSPSTHSGSERTALSDCNQHRALILHSCHLIASYLGPTRLESELIPQLWSQLNERPLASSSKRLLLVSACGAVSPCIPTHLRSSLMLSILESNLDEEHNEVVAAAAIRSLAGLITLMTDCDKLPQCIQRLTQLLLRGHPSEQCVRVADLSPTDATRQLATPDEKGASAVRPTFTATLDWLLPAVAQWCLELDSLHTTLIDPWLDHVDSYLLNSRKSEADVPHEMATRCLGILEQLTPFLYAWLLITLIEPDCDAGEATHWMAAQRYANKQHDREINKELSSRLSEPLSGFPNRIDSNVHIDAQLVLGKEMYSALEPLLKRRLRHVDEERVVALEDSSSPSCYSSPVRNGWPAKFWLDKLLLPKVCELLMCTPRASIVEKVRTIGTSLYKHGDLLETFVNAQYGEHFACPWSVSPQSDLMVVCLCACRFLATFGRSMSVDGTRLLLSIPIRNQLMNKTELGNYEYDHSAMQTGLLAAYCCLLSSTRAKSESNKVRMLLTNAIFLHTREGYPLDSIRLTIWCLCLTIDLEYAVGELLLPALRPCVSCADSIVRRAVATLLHSLIEALRFAKLNRFDHGCLDRNTGSNSRVLDQVFQLVSQLARDDLTGQRRRLNPDEADWSVLAVSLGPLYSFFSLCRTTLTPPGITPGVIGLGADGIVSFSSTEPPNSGGKEIMDLEEQVLELVELQFSLVSGMLEVDVQSGSMQDAEHPGASSLLITKQRFWTTLTHSLISLADHLIPVCPDGFRDKVLLPWLYQLAEMSNSLPNLSQRARLADRLFALFSTAAYSVQLEESLLLWLVPGLDRVRLDLIEAGDVRRSHEVEQLLNDLYSRIKADETEPNAPDLKGLRNTVSQQIARLTHRSNRTADATNSLQQPNEMIKGQSLPRPFLGRLSRRKR</sequence>
<reference evidence="3 4" key="1">
    <citation type="submission" date="2019-04" db="EMBL/GenBank/DDBJ databases">
        <title>Annotation for the trematode Fasciola gigantica.</title>
        <authorList>
            <person name="Choi Y.-J."/>
        </authorList>
    </citation>
    <scope>NUCLEOTIDE SEQUENCE [LARGE SCALE GENOMIC DNA]</scope>
    <source>
        <strain evidence="3">Uganda_cow_1</strain>
    </source>
</reference>
<evidence type="ECO:0000256" key="1">
    <source>
        <dbReference type="SAM" id="Coils"/>
    </source>
</evidence>
<feature type="coiled-coil region" evidence="1">
    <location>
        <begin position="107"/>
        <end position="134"/>
    </location>
</feature>
<name>A0A504Y4N9_FASGI</name>
<gene>
    <name evidence="3" type="ORF">FGIG_08389</name>
</gene>
<dbReference type="GO" id="GO:0055037">
    <property type="term" value="C:recycling endosome"/>
    <property type="evidence" value="ECO:0007669"/>
    <property type="project" value="TreeGrafter"/>
</dbReference>
<dbReference type="Proteomes" id="UP000316759">
    <property type="component" value="Unassembled WGS sequence"/>
</dbReference>
<dbReference type="InterPro" id="IPR011989">
    <property type="entry name" value="ARM-like"/>
</dbReference>
<proteinExistence type="predicted"/>
<keyword evidence="1" id="KW-0175">Coiled coil</keyword>
<feature type="region of interest" description="Disordered" evidence="2">
    <location>
        <begin position="489"/>
        <end position="508"/>
    </location>
</feature>
<feature type="coiled-coil region" evidence="1">
    <location>
        <begin position="279"/>
        <end position="306"/>
    </location>
</feature>
<evidence type="ECO:0000313" key="3">
    <source>
        <dbReference type="EMBL" id="TPP55984.1"/>
    </source>
</evidence>
<dbReference type="PANTHER" id="PTHR32059">
    <property type="entry name" value="RAB11-BINDING PROTEIN RELCH"/>
    <property type="match status" value="1"/>
</dbReference>
<dbReference type="Gene3D" id="1.25.10.10">
    <property type="entry name" value="Leucine-rich Repeat Variant"/>
    <property type="match status" value="1"/>
</dbReference>
<comment type="caution">
    <text evidence="3">The sequence shown here is derived from an EMBL/GenBank/DDBJ whole genome shotgun (WGS) entry which is preliminary data.</text>
</comment>
<dbReference type="InterPro" id="IPR040362">
    <property type="entry name" value="RELCH"/>
</dbReference>
<dbReference type="EMBL" id="SUNJ01015150">
    <property type="protein sequence ID" value="TPP55984.1"/>
    <property type="molecule type" value="Genomic_DNA"/>
</dbReference>
<keyword evidence="4" id="KW-1185">Reference proteome</keyword>
<dbReference type="STRING" id="46835.A0A504Y4N9"/>
<feature type="compositionally biased region" description="Low complexity" evidence="2">
    <location>
        <begin position="489"/>
        <end position="503"/>
    </location>
</feature>
<dbReference type="SUPFAM" id="SSF48371">
    <property type="entry name" value="ARM repeat"/>
    <property type="match status" value="1"/>
</dbReference>
<dbReference type="OrthoDB" id="1695393at2759"/>
<evidence type="ECO:0008006" key="5">
    <source>
        <dbReference type="Google" id="ProtNLM"/>
    </source>
</evidence>
<dbReference type="GO" id="GO:0005802">
    <property type="term" value="C:trans-Golgi network"/>
    <property type="evidence" value="ECO:0007669"/>
    <property type="project" value="InterPro"/>
</dbReference>
<accession>A0A504Y4N9</accession>